<dbReference type="SUPFAM" id="SSF111369">
    <property type="entry name" value="HlyD-like secretion proteins"/>
    <property type="match status" value="1"/>
</dbReference>
<dbReference type="Gene3D" id="2.40.50.100">
    <property type="match status" value="1"/>
</dbReference>
<dbReference type="NCBIfam" id="TIGR01730">
    <property type="entry name" value="RND_mfp"/>
    <property type="match status" value="1"/>
</dbReference>
<name>A0A7W6K4B1_9HYPH</name>
<dbReference type="PANTHER" id="PTHR30469">
    <property type="entry name" value="MULTIDRUG RESISTANCE PROTEIN MDTA"/>
    <property type="match status" value="1"/>
</dbReference>
<evidence type="ECO:0000313" key="6">
    <source>
        <dbReference type="Proteomes" id="UP000584824"/>
    </source>
</evidence>
<dbReference type="AlphaFoldDB" id="A0A7W6K4B1"/>
<comment type="caution">
    <text evidence="5">The sequence shown here is derived from an EMBL/GenBank/DDBJ whole genome shotgun (WGS) entry which is preliminary data.</text>
</comment>
<feature type="domain" description="CusB-like beta-barrel" evidence="4">
    <location>
        <begin position="209"/>
        <end position="270"/>
    </location>
</feature>
<dbReference type="Gene3D" id="2.40.30.170">
    <property type="match status" value="1"/>
</dbReference>
<dbReference type="InterPro" id="IPR058792">
    <property type="entry name" value="Beta-barrel_RND_2"/>
</dbReference>
<dbReference type="Gene3D" id="1.10.287.470">
    <property type="entry name" value="Helix hairpin bin"/>
    <property type="match status" value="1"/>
</dbReference>
<dbReference type="Proteomes" id="UP000584824">
    <property type="component" value="Unassembled WGS sequence"/>
</dbReference>
<dbReference type="InterPro" id="IPR006143">
    <property type="entry name" value="RND_pump_MFP"/>
</dbReference>
<reference evidence="5 6" key="1">
    <citation type="submission" date="2020-08" db="EMBL/GenBank/DDBJ databases">
        <title>Genomic Encyclopedia of Type Strains, Phase IV (KMG-IV): sequencing the most valuable type-strain genomes for metagenomic binning, comparative biology and taxonomic classification.</title>
        <authorList>
            <person name="Goeker M."/>
        </authorList>
    </citation>
    <scope>NUCLEOTIDE SEQUENCE [LARGE SCALE GENOMIC DNA]</scope>
    <source>
        <strain evidence="5 6">DSM 26385</strain>
    </source>
</reference>
<dbReference type="PANTHER" id="PTHR30469:SF15">
    <property type="entry name" value="HLYD FAMILY OF SECRETION PROTEINS"/>
    <property type="match status" value="1"/>
</dbReference>
<feature type="domain" description="Multidrug resistance protein MdtA-like barrel-sandwich hybrid" evidence="3">
    <location>
        <begin position="62"/>
        <end position="190"/>
    </location>
</feature>
<gene>
    <name evidence="5" type="ORF">GGQ66_002388</name>
</gene>
<dbReference type="InterPro" id="IPR058625">
    <property type="entry name" value="MdtA-like_BSH"/>
</dbReference>
<dbReference type="GO" id="GO:1990281">
    <property type="term" value="C:efflux pump complex"/>
    <property type="evidence" value="ECO:0007669"/>
    <property type="project" value="TreeGrafter"/>
</dbReference>
<keyword evidence="6" id="KW-1185">Reference proteome</keyword>
<dbReference type="Pfam" id="PF25954">
    <property type="entry name" value="Beta-barrel_RND_2"/>
    <property type="match status" value="1"/>
</dbReference>
<accession>A0A7W6K4B1</accession>
<dbReference type="GO" id="GO:0015562">
    <property type="term" value="F:efflux transmembrane transporter activity"/>
    <property type="evidence" value="ECO:0007669"/>
    <property type="project" value="TreeGrafter"/>
</dbReference>
<evidence type="ECO:0000259" key="3">
    <source>
        <dbReference type="Pfam" id="PF25917"/>
    </source>
</evidence>
<proteinExistence type="inferred from homology"/>
<dbReference type="PROSITE" id="PS51257">
    <property type="entry name" value="PROKAR_LIPOPROTEIN"/>
    <property type="match status" value="1"/>
</dbReference>
<evidence type="ECO:0000256" key="2">
    <source>
        <dbReference type="SAM" id="Coils"/>
    </source>
</evidence>
<dbReference type="Pfam" id="PF25917">
    <property type="entry name" value="BSH_RND"/>
    <property type="match status" value="1"/>
</dbReference>
<evidence type="ECO:0000256" key="1">
    <source>
        <dbReference type="ARBA" id="ARBA00009477"/>
    </source>
</evidence>
<evidence type="ECO:0000259" key="4">
    <source>
        <dbReference type="Pfam" id="PF25954"/>
    </source>
</evidence>
<dbReference type="Gene3D" id="2.40.420.20">
    <property type="match status" value="1"/>
</dbReference>
<protein>
    <submittedName>
        <fullName evidence="5">RND family efflux transporter MFP subunit</fullName>
    </submittedName>
</protein>
<evidence type="ECO:0000313" key="5">
    <source>
        <dbReference type="EMBL" id="MBB4103820.1"/>
    </source>
</evidence>
<organism evidence="5 6">
    <name type="scientific">Allorhizobium borbori</name>
    <dbReference type="NCBI Taxonomy" id="485907"/>
    <lineage>
        <taxon>Bacteria</taxon>
        <taxon>Pseudomonadati</taxon>
        <taxon>Pseudomonadota</taxon>
        <taxon>Alphaproteobacteria</taxon>
        <taxon>Hyphomicrobiales</taxon>
        <taxon>Rhizobiaceae</taxon>
        <taxon>Rhizobium/Agrobacterium group</taxon>
        <taxon>Allorhizobium</taxon>
    </lineage>
</organism>
<dbReference type="EMBL" id="JACIDU010000008">
    <property type="protein sequence ID" value="MBB4103820.1"/>
    <property type="molecule type" value="Genomic_DNA"/>
</dbReference>
<dbReference type="RefSeq" id="WP_183792695.1">
    <property type="nucleotide sequence ID" value="NZ_JACIDU010000008.1"/>
</dbReference>
<keyword evidence="2" id="KW-0175">Coiled coil</keyword>
<sequence>MKRFFIFAPVLLLVACSEEQVKAPPPVRPVLSLVAKATDHVDAGFAGTVQPQVSTPMGFRTLGRLVARDVQVGDMVKQGQRLAAIDPTSMKLALEAAEADLASARAQLVDAEATAERVKVLRAGDATSQSMVERADLGRASAQASVAKAEAALSKAREHLSYTTISADYDAVVTSVDAEVGQVISPGETVLTIARPDLRDAVVDVPLSVGTVAMGEAFAVSLQIDPNVSVMGTAREVSPQADPLTRTFRVRIALSDAPENFRLGTTITARPEHALVKTITLPLAALLEEGGKTSVFVLDEATATVRRQDITVATRDESGFTPASGISEGMRIVIAGVHELQDGQKVKLSGDEAR</sequence>
<feature type="coiled-coil region" evidence="2">
    <location>
        <begin position="94"/>
        <end position="159"/>
    </location>
</feature>
<comment type="similarity">
    <text evidence="1">Belongs to the membrane fusion protein (MFP) (TC 8.A.1) family.</text>
</comment>